<proteinExistence type="predicted"/>
<reference evidence="1 2" key="1">
    <citation type="submission" date="2019-04" db="EMBL/GenBank/DDBJ databases">
        <authorList>
            <person name="Schori C."/>
            <person name="Ahrens C."/>
        </authorList>
    </citation>
    <scope>NUCLEOTIDE SEQUENCE [LARGE SCALE GENOMIC DNA]</scope>
    <source>
        <strain evidence="1 2">DSM 2950</strain>
    </source>
</reference>
<dbReference type="AlphaFoldDB" id="A0A7G5MVV5"/>
<protein>
    <submittedName>
        <fullName evidence="1">Uncharacterized protein</fullName>
    </submittedName>
</protein>
<dbReference type="GeneID" id="75051302"/>
<accession>A0A7G5MVV5</accession>
<evidence type="ECO:0000313" key="2">
    <source>
        <dbReference type="Proteomes" id="UP000515789"/>
    </source>
</evidence>
<gene>
    <name evidence="1" type="ORF">E5259_14760</name>
</gene>
<dbReference type="Proteomes" id="UP000515789">
    <property type="component" value="Chromosome"/>
</dbReference>
<sequence length="188" mass="21799">MGYLVVGKYTPEDVENDMPEVIEREYYGQGMIFKDEEAYKEHPEQVCYVPELSDSIYTRQDFLNLCDGNVEMADELFDNCDWQHPESLIEDWVVNGEWEKCGRCGMLFGCQMHDSCTNCGNPVLSDEPWYVEKWFDEDLAAAMELAGVPVTYENLSKMRNGCKGIFDDKSVRNEMLVDKAYELFGREE</sequence>
<evidence type="ECO:0000313" key="1">
    <source>
        <dbReference type="EMBL" id="QMW78748.1"/>
    </source>
</evidence>
<name>A0A7G5MVV5_9FIRM</name>
<dbReference type="RefSeq" id="WP_018595945.1">
    <property type="nucleotide sequence ID" value="NZ_CABLBP010000024.1"/>
</dbReference>
<dbReference type="EMBL" id="CP039126">
    <property type="protein sequence ID" value="QMW78748.1"/>
    <property type="molecule type" value="Genomic_DNA"/>
</dbReference>
<organism evidence="1 2">
    <name type="scientific">Blautia producta</name>
    <dbReference type="NCBI Taxonomy" id="33035"/>
    <lineage>
        <taxon>Bacteria</taxon>
        <taxon>Bacillati</taxon>
        <taxon>Bacillota</taxon>
        <taxon>Clostridia</taxon>
        <taxon>Lachnospirales</taxon>
        <taxon>Lachnospiraceae</taxon>
        <taxon>Blautia</taxon>
    </lineage>
</organism>